<evidence type="ECO:0000313" key="2">
    <source>
        <dbReference type="Proteomes" id="UP001049176"/>
    </source>
</evidence>
<evidence type="ECO:0000313" key="1">
    <source>
        <dbReference type="EMBL" id="KAG7086945.1"/>
    </source>
</evidence>
<proteinExistence type="predicted"/>
<reference evidence="1" key="1">
    <citation type="journal article" date="2021" name="Genome Biol. Evol.">
        <title>The assembled and annotated genome of the fairy-ring fungus Marasmius oreades.</title>
        <authorList>
            <person name="Hiltunen M."/>
            <person name="Ament-Velasquez S.L."/>
            <person name="Johannesson H."/>
        </authorList>
    </citation>
    <scope>NUCLEOTIDE SEQUENCE</scope>
    <source>
        <strain evidence="1">03SP1</strain>
    </source>
</reference>
<comment type="caution">
    <text evidence="1">The sequence shown here is derived from an EMBL/GenBank/DDBJ whole genome shotgun (WGS) entry which is preliminary data.</text>
</comment>
<name>A0A9P7UME6_9AGAR</name>
<keyword evidence="2" id="KW-1185">Reference proteome</keyword>
<gene>
    <name evidence="1" type="ORF">E1B28_002862</name>
</gene>
<dbReference type="AlphaFoldDB" id="A0A9P7UME6"/>
<dbReference type="OrthoDB" id="4398476at2759"/>
<sequence>MADTRNPIMNTIVQWGNANGDKISQAYGFVGGWEGWVQVELAIAFKRAFEGPGSTVTVSREDAVYQGNNQRSDILFTTRRGAEHFTNMLELKCETSRAGGAAAFATAVGADCTKVNTGLINNQLTPCKAWVIAFSVTRNLTNLTVGEPGHQRNLRAYPDTIRAGNHTITLYWGYRDFP</sequence>
<dbReference type="EMBL" id="CM032190">
    <property type="protein sequence ID" value="KAG7086945.1"/>
    <property type="molecule type" value="Genomic_DNA"/>
</dbReference>
<organism evidence="1 2">
    <name type="scientific">Marasmius oreades</name>
    <name type="common">fairy-ring Marasmius</name>
    <dbReference type="NCBI Taxonomy" id="181124"/>
    <lineage>
        <taxon>Eukaryota</taxon>
        <taxon>Fungi</taxon>
        <taxon>Dikarya</taxon>
        <taxon>Basidiomycota</taxon>
        <taxon>Agaricomycotina</taxon>
        <taxon>Agaricomycetes</taxon>
        <taxon>Agaricomycetidae</taxon>
        <taxon>Agaricales</taxon>
        <taxon>Marasmiineae</taxon>
        <taxon>Marasmiaceae</taxon>
        <taxon>Marasmius</taxon>
    </lineage>
</organism>
<dbReference type="KEGG" id="more:E1B28_002862"/>
<dbReference type="Proteomes" id="UP001049176">
    <property type="component" value="Chromosome 10"/>
</dbReference>
<protein>
    <submittedName>
        <fullName evidence="1">Uncharacterized protein</fullName>
    </submittedName>
</protein>
<dbReference type="RefSeq" id="XP_043003416.1">
    <property type="nucleotide sequence ID" value="XM_043159810.1"/>
</dbReference>
<accession>A0A9P7UME6</accession>
<dbReference type="GeneID" id="66071938"/>